<gene>
    <name evidence="1" type="ORF">OIK44_13390</name>
</gene>
<accession>A0ABT5K0T9</accession>
<keyword evidence="2" id="KW-1185">Reference proteome</keyword>
<dbReference type="RefSeq" id="WP_273671265.1">
    <property type="nucleotide sequence ID" value="NZ_JAQQXR010000005.1"/>
</dbReference>
<sequence length="41" mass="4143">MRTSLPFKVATLLGYVLGSTALVVLLAEGRAPALLAAGPFG</sequence>
<reference evidence="1 2" key="1">
    <citation type="submission" date="2022-10" db="EMBL/GenBank/DDBJ databases">
        <title>Janthinobacterium sp. hw3 Genome sequencing.</title>
        <authorList>
            <person name="Park S."/>
        </authorList>
    </citation>
    <scope>NUCLEOTIDE SEQUENCE [LARGE SCALE GENOMIC DNA]</scope>
    <source>
        <strain evidence="2">hw3</strain>
    </source>
</reference>
<evidence type="ECO:0000313" key="2">
    <source>
        <dbReference type="Proteomes" id="UP001221208"/>
    </source>
</evidence>
<proteinExistence type="predicted"/>
<comment type="caution">
    <text evidence="1">The sequence shown here is derived from an EMBL/GenBank/DDBJ whole genome shotgun (WGS) entry which is preliminary data.</text>
</comment>
<dbReference type="Proteomes" id="UP001221208">
    <property type="component" value="Unassembled WGS sequence"/>
</dbReference>
<evidence type="ECO:0000313" key="1">
    <source>
        <dbReference type="EMBL" id="MDC8758570.1"/>
    </source>
</evidence>
<dbReference type="EMBL" id="JAQQXR010000005">
    <property type="protein sequence ID" value="MDC8758570.1"/>
    <property type="molecule type" value="Genomic_DNA"/>
</dbReference>
<name>A0ABT5K0T9_9BURK</name>
<protein>
    <submittedName>
        <fullName evidence="1">Uncharacterized protein</fullName>
    </submittedName>
</protein>
<organism evidence="1 2">
    <name type="scientific">Janthinobacterium fluminis</name>
    <dbReference type="NCBI Taxonomy" id="2987524"/>
    <lineage>
        <taxon>Bacteria</taxon>
        <taxon>Pseudomonadati</taxon>
        <taxon>Pseudomonadota</taxon>
        <taxon>Betaproteobacteria</taxon>
        <taxon>Burkholderiales</taxon>
        <taxon>Oxalobacteraceae</taxon>
        <taxon>Janthinobacterium</taxon>
    </lineage>
</organism>